<organism evidence="2 3">
    <name type="scientific">Bacteroides cellulosilyticus</name>
    <dbReference type="NCBI Taxonomy" id="246787"/>
    <lineage>
        <taxon>Bacteria</taxon>
        <taxon>Pseudomonadati</taxon>
        <taxon>Bacteroidota</taxon>
        <taxon>Bacteroidia</taxon>
        <taxon>Bacteroidales</taxon>
        <taxon>Bacteroidaceae</taxon>
        <taxon>Bacteroides</taxon>
    </lineage>
</organism>
<protein>
    <submittedName>
        <fullName evidence="2">Uncharacterized protein</fullName>
    </submittedName>
</protein>
<dbReference type="RefSeq" id="WP_118403622.1">
    <property type="nucleotide sequence ID" value="NZ_CAXSKE010000003.1"/>
</dbReference>
<gene>
    <name evidence="2" type="ORF">DWX97_21785</name>
</gene>
<evidence type="ECO:0000256" key="1">
    <source>
        <dbReference type="SAM" id="MobiDB-lite"/>
    </source>
</evidence>
<feature type="region of interest" description="Disordered" evidence="1">
    <location>
        <begin position="25"/>
        <end position="56"/>
    </location>
</feature>
<evidence type="ECO:0000313" key="3">
    <source>
        <dbReference type="Proteomes" id="UP000283341"/>
    </source>
</evidence>
<dbReference type="EMBL" id="QRVJ01000028">
    <property type="protein sequence ID" value="RGS33562.1"/>
    <property type="molecule type" value="Genomic_DNA"/>
</dbReference>
<proteinExistence type="predicted"/>
<sequence length="988" mass="107396">MSKKTYTAGTVLRTPLPRSKRLRELGMGGTLSNSSTVVSVTGGSSSSGSTSDGHTHANKADIDKVITDNDRYIYLKQLEETEDGYEYIEKKAKVGYADEAEHSAKADDAIHADKAYDVDADSPVYDKFLRKDVADIAAKITTFLEGLYIGNSGHSISVSDSNVVTAIFDELKNIFGIVSSDFVSGDLGTGFSLKYNQETGRSYLEVDEILVRKLAYFVELIIKRLSYVGGEIILTPASMKCVKVEEYDACYRCYFEQDSGDKSIIQEFRIDDQVRAQTFNIKEGTSHNVTNSYYWRLVVAIGDNYIDLSKSDCDTGSGVPEAGDSIVQLGNRTDTTRQNAIILSTVGDDAPSIKQYKDIDSYSLEGKEVTIISPFLNKFIGQFISEATGKSYDSMFNELQADLGLIKEQTDKEYTIWFFEYVPTLANIPAIDWNTSELKMMHEQDMFYNTASGLAYRFVKSADTWEWIDITDQQTIKALENAAKAQDTADGKRRVFVSQPTEAQAYDVGDLWTNATYPAVAPYTYENDTLVCKTAKTVGAAFSIDHWKPASNGTTAYMKNLGDSILLQVSGNYDELNGLITQNQTSTDAAIREAETKIASAVSAAADAMAKALEAFNNAGTAQDTADEANEGITANAAAIQVTDKKITALAAKVTFDDDGLITNVNKSGLVTTAEMNSLITEKFTFDADGKVTNISTAGLVTEDDFVGLFATRVTAEGLVKQTDISAFITEDEAGNLISNAVIQADKINFIGKTVISGGKFTVDEEGNVSMANATIAGTVNSKNGYIGAFKINEYGLSNIGDNPLARIEIEKDGGKFFRINTSSRTMCAIRGDGITALGISAFGDNSIGIDVTAQAGDESIAIRSYGDVEMTARPTESLQFKGSHTYIEGMAIKVTNVSADTTLDLSVGWVTCSNQNKIRVYLPLNPPIGKIVYLMRTAKQVDVDGNGIAISFKGSIISVLGITNRAEINFFLYDGTYWMNGWFNGTV</sequence>
<name>A0A412I9S2_9BACE</name>
<feature type="compositionally biased region" description="Low complexity" evidence="1">
    <location>
        <begin position="34"/>
        <end position="51"/>
    </location>
</feature>
<dbReference type="AlphaFoldDB" id="A0A412I9S2"/>
<dbReference type="Proteomes" id="UP000283341">
    <property type="component" value="Unassembled WGS sequence"/>
</dbReference>
<evidence type="ECO:0000313" key="2">
    <source>
        <dbReference type="EMBL" id="RGS33562.1"/>
    </source>
</evidence>
<accession>A0A412I9S2</accession>
<comment type="caution">
    <text evidence="2">The sequence shown here is derived from an EMBL/GenBank/DDBJ whole genome shotgun (WGS) entry which is preliminary data.</text>
</comment>
<reference evidence="2 3" key="1">
    <citation type="submission" date="2018-08" db="EMBL/GenBank/DDBJ databases">
        <title>A genome reference for cultivated species of the human gut microbiota.</title>
        <authorList>
            <person name="Zou Y."/>
            <person name="Xue W."/>
            <person name="Luo G."/>
        </authorList>
    </citation>
    <scope>NUCLEOTIDE SEQUENCE [LARGE SCALE GENOMIC DNA]</scope>
    <source>
        <strain evidence="2 3">AF22-3AC</strain>
    </source>
</reference>